<evidence type="ECO:0000256" key="3">
    <source>
        <dbReference type="ARBA" id="ARBA00023002"/>
    </source>
</evidence>
<reference evidence="7 8" key="1">
    <citation type="submission" date="2017-08" db="EMBL/GenBank/DDBJ databases">
        <title>Reclassification of Bisgaard taxon 37 and 44.</title>
        <authorList>
            <person name="Christensen H."/>
        </authorList>
    </citation>
    <scope>NUCLEOTIDE SEQUENCE [LARGE SCALE GENOMIC DNA]</scope>
    <source>
        <strain evidence="7 8">EEAB3T1</strain>
    </source>
</reference>
<keyword evidence="3" id="KW-0560">Oxidoreductase</keyword>
<dbReference type="InterPro" id="IPR044731">
    <property type="entry name" value="BDH-like"/>
</dbReference>
<dbReference type="RefSeq" id="WP_119534368.1">
    <property type="nucleotide sequence ID" value="NZ_NRJF01000056.1"/>
</dbReference>
<dbReference type="PANTHER" id="PTHR43633:SF1">
    <property type="entry name" value="ALCOHOL DEHYDROGENASE YQHD"/>
    <property type="match status" value="1"/>
</dbReference>
<dbReference type="InterPro" id="IPR001670">
    <property type="entry name" value="ADH_Fe/GldA"/>
</dbReference>
<accession>A0A3A1YIB4</accession>
<dbReference type="AlphaFoldDB" id="A0A3A1YIB4"/>
<dbReference type="PANTHER" id="PTHR43633">
    <property type="entry name" value="ALCOHOL DEHYDROGENASE YQHD"/>
    <property type="match status" value="1"/>
</dbReference>
<dbReference type="SUPFAM" id="SSF56796">
    <property type="entry name" value="Dehydroquinate synthase-like"/>
    <property type="match status" value="1"/>
</dbReference>
<dbReference type="GO" id="GO:0008106">
    <property type="term" value="F:alcohol dehydrogenase (NADP+) activity"/>
    <property type="evidence" value="ECO:0007669"/>
    <property type="project" value="TreeGrafter"/>
</dbReference>
<dbReference type="GO" id="GO:1990362">
    <property type="term" value="F:butanol dehydrogenase (NAD+) activity"/>
    <property type="evidence" value="ECO:0007669"/>
    <property type="project" value="InterPro"/>
</dbReference>
<keyword evidence="8" id="KW-1185">Reference proteome</keyword>
<dbReference type="GO" id="GO:1990002">
    <property type="term" value="F:methylglyoxal reductase (NADPH) (acetol producing) activity"/>
    <property type="evidence" value="ECO:0007669"/>
    <property type="project" value="TreeGrafter"/>
</dbReference>
<dbReference type="Proteomes" id="UP000265964">
    <property type="component" value="Unassembled WGS sequence"/>
</dbReference>
<comment type="similarity">
    <text evidence="2">Belongs to the iron-containing alcohol dehydrogenase family.</text>
</comment>
<protein>
    <submittedName>
        <fullName evidence="7">Uncharacterized protein</fullName>
    </submittedName>
</protein>
<name>A0A3A1YIB4_9GAMM</name>
<feature type="region of interest" description="Disordered" evidence="4">
    <location>
        <begin position="445"/>
        <end position="467"/>
    </location>
</feature>
<feature type="compositionally biased region" description="Basic residues" evidence="4">
    <location>
        <begin position="452"/>
        <end position="467"/>
    </location>
</feature>
<dbReference type="Pfam" id="PF00465">
    <property type="entry name" value="Fe-ADH"/>
    <property type="match status" value="1"/>
</dbReference>
<feature type="domain" description="Alcohol dehydrogenase iron-type/glycerol dehydrogenase GldA" evidence="5">
    <location>
        <begin position="9"/>
        <end position="194"/>
    </location>
</feature>
<sequence>MNNFEFFNPTRVLFGQEQLKQLGRLIPEKATVMLVYGQGSVKHLGILDQVIEQLNHHKIKTIEFGGIKTNPDVSQLVEAIYVARKNHVNYLLAIGGGSVIDATKFISGHINIDQFDILLFDVYKDYFEVAEQEIIFAPQNKEFKNTPTPFGVILTCPGTGSEMNKWAVISDQYRNLKVDMGCESFFPQFTIIDPSFTLSLSKHQIQNGVVDAIMHVFEQYLLDYEACKDNELSCYFAESILRILWHYGPLTVNNPQDYKARANFCWAATNALNGYIGVGLQDEDWSTHQLGHMLTAFYGIEHAPSLAATFISSLRERFIYKKIRLARFAREVLKCRLTNTEKAAHYAIEQIANFFTNMQIPISLKDYGLEEDKQIIERIYQSMEEQNHKGFGEFQKVKRITITNIIKKQPLTISTPHSLVIKSKLRVSFKIVKFKEFYKENKKDKEVNATKNKPKKTLKPKLKPKAKSRIHIKPIAKDIIFLKERAVQQVQKKSKQTIVLTEEATPSFSPVNSTEKLKAKTILSKKVSSKSKTKHTSKLK</sequence>
<evidence type="ECO:0000259" key="6">
    <source>
        <dbReference type="Pfam" id="PF25137"/>
    </source>
</evidence>
<dbReference type="InterPro" id="IPR056798">
    <property type="entry name" value="ADH_Fe_C"/>
</dbReference>
<feature type="domain" description="Fe-containing alcohol dehydrogenase-like C-terminal" evidence="6">
    <location>
        <begin position="208"/>
        <end position="408"/>
    </location>
</feature>
<dbReference type="FunFam" id="3.40.50.1970:FF:000003">
    <property type="entry name" value="Alcohol dehydrogenase, iron-containing"/>
    <property type="match status" value="1"/>
</dbReference>
<dbReference type="GO" id="GO:0046872">
    <property type="term" value="F:metal ion binding"/>
    <property type="evidence" value="ECO:0007669"/>
    <property type="project" value="InterPro"/>
</dbReference>
<organism evidence="7 8">
    <name type="scientific">Psittacicella gerlachiana</name>
    <dbReference type="NCBI Taxonomy" id="2028574"/>
    <lineage>
        <taxon>Bacteria</taxon>
        <taxon>Pseudomonadati</taxon>
        <taxon>Pseudomonadota</taxon>
        <taxon>Gammaproteobacteria</taxon>
        <taxon>Pasteurellales</taxon>
        <taxon>Psittacicellaceae</taxon>
        <taxon>Psittacicella</taxon>
    </lineage>
</organism>
<dbReference type="Gene3D" id="1.20.1090.10">
    <property type="entry name" value="Dehydroquinate synthase-like - alpha domain"/>
    <property type="match status" value="1"/>
</dbReference>
<dbReference type="EMBL" id="NRJF01000056">
    <property type="protein sequence ID" value="RIY36780.1"/>
    <property type="molecule type" value="Genomic_DNA"/>
</dbReference>
<dbReference type="Gene3D" id="3.40.50.1970">
    <property type="match status" value="1"/>
</dbReference>
<proteinExistence type="inferred from homology"/>
<comment type="caution">
    <text evidence="7">The sequence shown here is derived from an EMBL/GenBank/DDBJ whole genome shotgun (WGS) entry which is preliminary data.</text>
</comment>
<dbReference type="CDD" id="cd08187">
    <property type="entry name" value="BDH"/>
    <property type="match status" value="1"/>
</dbReference>
<dbReference type="OrthoDB" id="9815791at2"/>
<evidence type="ECO:0000256" key="1">
    <source>
        <dbReference type="ARBA" id="ARBA00001962"/>
    </source>
</evidence>
<dbReference type="GO" id="GO:0005829">
    <property type="term" value="C:cytosol"/>
    <property type="evidence" value="ECO:0007669"/>
    <property type="project" value="TreeGrafter"/>
</dbReference>
<dbReference type="Pfam" id="PF25137">
    <property type="entry name" value="ADH_Fe_C"/>
    <property type="match status" value="1"/>
</dbReference>
<evidence type="ECO:0000313" key="8">
    <source>
        <dbReference type="Proteomes" id="UP000265964"/>
    </source>
</evidence>
<evidence type="ECO:0000259" key="5">
    <source>
        <dbReference type="Pfam" id="PF00465"/>
    </source>
</evidence>
<gene>
    <name evidence="7" type="ORF">CKF59_02295</name>
</gene>
<evidence type="ECO:0000313" key="7">
    <source>
        <dbReference type="EMBL" id="RIY36780.1"/>
    </source>
</evidence>
<evidence type="ECO:0000256" key="2">
    <source>
        <dbReference type="ARBA" id="ARBA00007358"/>
    </source>
</evidence>
<comment type="cofactor">
    <cofactor evidence="1">
        <name>Fe cation</name>
        <dbReference type="ChEBI" id="CHEBI:24875"/>
    </cofactor>
</comment>
<evidence type="ECO:0000256" key="4">
    <source>
        <dbReference type="SAM" id="MobiDB-lite"/>
    </source>
</evidence>